<gene>
    <name evidence="2" type="ORF">Pan216_00640</name>
</gene>
<dbReference type="SUPFAM" id="SSF53335">
    <property type="entry name" value="S-adenosyl-L-methionine-dependent methyltransferases"/>
    <property type="match status" value="1"/>
</dbReference>
<dbReference type="Proteomes" id="UP000317093">
    <property type="component" value="Chromosome"/>
</dbReference>
<accession>A0A518AWW8</accession>
<dbReference type="OrthoDB" id="9805585at2"/>
<keyword evidence="2" id="KW-0808">Transferase</keyword>
<protein>
    <submittedName>
        <fullName evidence="2">16S ribosomal RNA methyltransferase KsgA/Dim1 family protein</fullName>
    </submittedName>
</protein>
<keyword evidence="2" id="KW-0489">Methyltransferase</keyword>
<dbReference type="GO" id="GO:0008168">
    <property type="term" value="F:methyltransferase activity"/>
    <property type="evidence" value="ECO:0007669"/>
    <property type="project" value="UniProtKB-KW"/>
</dbReference>
<dbReference type="Gene3D" id="3.40.50.150">
    <property type="entry name" value="Vaccinia Virus protein VP39"/>
    <property type="match status" value="1"/>
</dbReference>
<dbReference type="InterPro" id="IPR041698">
    <property type="entry name" value="Methyltransf_25"/>
</dbReference>
<organism evidence="2 3">
    <name type="scientific">Kolteria novifilia</name>
    <dbReference type="NCBI Taxonomy" id="2527975"/>
    <lineage>
        <taxon>Bacteria</taxon>
        <taxon>Pseudomonadati</taxon>
        <taxon>Planctomycetota</taxon>
        <taxon>Planctomycetia</taxon>
        <taxon>Kolteriales</taxon>
        <taxon>Kolteriaceae</taxon>
        <taxon>Kolteria</taxon>
    </lineage>
</organism>
<evidence type="ECO:0000259" key="1">
    <source>
        <dbReference type="Pfam" id="PF13649"/>
    </source>
</evidence>
<feature type="domain" description="Methyltransferase" evidence="1">
    <location>
        <begin position="79"/>
        <end position="183"/>
    </location>
</feature>
<reference evidence="2 3" key="1">
    <citation type="submission" date="2019-02" db="EMBL/GenBank/DDBJ databases">
        <title>Deep-cultivation of Planctomycetes and their phenomic and genomic characterization uncovers novel biology.</title>
        <authorList>
            <person name="Wiegand S."/>
            <person name="Jogler M."/>
            <person name="Boedeker C."/>
            <person name="Pinto D."/>
            <person name="Vollmers J."/>
            <person name="Rivas-Marin E."/>
            <person name="Kohn T."/>
            <person name="Peeters S.H."/>
            <person name="Heuer A."/>
            <person name="Rast P."/>
            <person name="Oberbeckmann S."/>
            <person name="Bunk B."/>
            <person name="Jeske O."/>
            <person name="Meyerdierks A."/>
            <person name="Storesund J.E."/>
            <person name="Kallscheuer N."/>
            <person name="Luecker S."/>
            <person name="Lage O.M."/>
            <person name="Pohl T."/>
            <person name="Merkel B.J."/>
            <person name="Hornburger P."/>
            <person name="Mueller R.-W."/>
            <person name="Bruemmer F."/>
            <person name="Labrenz M."/>
            <person name="Spormann A.M."/>
            <person name="Op den Camp H."/>
            <person name="Overmann J."/>
            <person name="Amann R."/>
            <person name="Jetten M.S.M."/>
            <person name="Mascher T."/>
            <person name="Medema M.H."/>
            <person name="Devos D.P."/>
            <person name="Kaster A.-K."/>
            <person name="Ovreas L."/>
            <person name="Rohde M."/>
            <person name="Galperin M.Y."/>
            <person name="Jogler C."/>
        </authorList>
    </citation>
    <scope>NUCLEOTIDE SEQUENCE [LARGE SCALE GENOMIC DNA]</scope>
    <source>
        <strain evidence="2 3">Pan216</strain>
    </source>
</reference>
<evidence type="ECO:0000313" key="2">
    <source>
        <dbReference type="EMBL" id="QDU59237.1"/>
    </source>
</evidence>
<keyword evidence="3" id="KW-1185">Reference proteome</keyword>
<dbReference type="GO" id="GO:0032259">
    <property type="term" value="P:methylation"/>
    <property type="evidence" value="ECO:0007669"/>
    <property type="project" value="UniProtKB-KW"/>
</dbReference>
<dbReference type="AlphaFoldDB" id="A0A518AWW8"/>
<dbReference type="KEGG" id="knv:Pan216_00640"/>
<dbReference type="CDD" id="cd02440">
    <property type="entry name" value="AdoMet_MTases"/>
    <property type="match status" value="1"/>
</dbReference>
<sequence length="227" mass="25347">MGAASAPMPADAWAASQVVRDRRAVAEEWIATKVGALIEHLRFLGTAIRDRYVGAVAPTPKGSVRAVCEPMDISRPVTVVEYGPGTGVFTRYLKRRLHPESTVLALELNEFFAETLTERLAKTASGAQVHVVNDDCRNVERWLEHYGLGGADYILSGIPFSFLDEPSRREIIARTASALTPEGLFLVYQYSFMVAPYLEERFELVRRSRRFLHVPPLCMMQGHKLVA</sequence>
<dbReference type="Pfam" id="PF13649">
    <property type="entry name" value="Methyltransf_25"/>
    <property type="match status" value="1"/>
</dbReference>
<name>A0A518AWW8_9BACT</name>
<evidence type="ECO:0000313" key="3">
    <source>
        <dbReference type="Proteomes" id="UP000317093"/>
    </source>
</evidence>
<dbReference type="InterPro" id="IPR029063">
    <property type="entry name" value="SAM-dependent_MTases_sf"/>
</dbReference>
<proteinExistence type="predicted"/>
<dbReference type="EMBL" id="CP036279">
    <property type="protein sequence ID" value="QDU59237.1"/>
    <property type="molecule type" value="Genomic_DNA"/>
</dbReference>